<reference evidence="1 2" key="1">
    <citation type="submission" date="2019-07" db="EMBL/GenBank/DDBJ databases">
        <title>WGS assembly of Gossypium mustelinum.</title>
        <authorList>
            <person name="Chen Z.J."/>
            <person name="Sreedasyam A."/>
            <person name="Ando A."/>
            <person name="Song Q."/>
            <person name="De L."/>
            <person name="Hulse-Kemp A."/>
            <person name="Ding M."/>
            <person name="Ye W."/>
            <person name="Kirkbride R."/>
            <person name="Jenkins J."/>
            <person name="Plott C."/>
            <person name="Lovell J."/>
            <person name="Lin Y.-M."/>
            <person name="Vaughn R."/>
            <person name="Liu B."/>
            <person name="Li W."/>
            <person name="Simpson S."/>
            <person name="Scheffler B."/>
            <person name="Saski C."/>
            <person name="Grover C."/>
            <person name="Hu G."/>
            <person name="Conover J."/>
            <person name="Carlson J."/>
            <person name="Shu S."/>
            <person name="Boston L."/>
            <person name="Williams M."/>
            <person name="Peterson D."/>
            <person name="Mcgee K."/>
            <person name="Jones D."/>
            <person name="Wendel J."/>
            <person name="Stelly D."/>
            <person name="Grimwood J."/>
            <person name="Schmutz J."/>
        </authorList>
    </citation>
    <scope>NUCLEOTIDE SEQUENCE [LARGE SCALE GENOMIC DNA]</scope>
    <source>
        <strain evidence="1">1408120.09</strain>
    </source>
</reference>
<evidence type="ECO:0000313" key="2">
    <source>
        <dbReference type="Proteomes" id="UP000323597"/>
    </source>
</evidence>
<dbReference type="Proteomes" id="UP000323597">
    <property type="component" value="Chromosome A01"/>
</dbReference>
<proteinExistence type="predicted"/>
<accession>A0A5D3AF12</accession>
<dbReference type="EMBL" id="CM017636">
    <property type="protein sequence ID" value="TYJ49338.1"/>
    <property type="molecule type" value="Genomic_DNA"/>
</dbReference>
<name>A0A5D3AF12_GOSMU</name>
<protein>
    <submittedName>
        <fullName evidence="1">Uncharacterized protein</fullName>
    </submittedName>
</protein>
<keyword evidence="2" id="KW-1185">Reference proteome</keyword>
<sequence length="211" mass="24424">MKRVLIKGSSFTAHKFLHSYSKINQTPDHSFTLLTASTRSRLRFYSSRPDSPIEKKPDPVIESTPVAVKDIALPIEDVSNKGKIWDFNLLSYDLDVTLFLGWLLDKKYHDIGIVVSDAISFWMVNVNLHLWLDHRIPKLEAQLVVYNSPTLAIQRREAFTMFDWSFRIKANRKSEFVGWVKSTAGNFTTIVSQQFKLTNVVRFYFNGTYKV</sequence>
<dbReference type="PANTHER" id="PTHR31104">
    <property type="entry name" value="PEPTIDE-N4-(N-ACETYL-BETA-GLUCOSAMINYL)ASPARAGINE AMIDASE A PROTEIN"/>
    <property type="match status" value="1"/>
</dbReference>
<dbReference type="AlphaFoldDB" id="A0A5D3AF12"/>
<gene>
    <name evidence="1" type="ORF">E1A91_A01G128000v1</name>
</gene>
<evidence type="ECO:0000313" key="1">
    <source>
        <dbReference type="EMBL" id="TYJ49338.1"/>
    </source>
</evidence>
<organism evidence="1 2">
    <name type="scientific">Gossypium mustelinum</name>
    <name type="common">Cotton</name>
    <name type="synonym">Gossypium caicoense</name>
    <dbReference type="NCBI Taxonomy" id="34275"/>
    <lineage>
        <taxon>Eukaryota</taxon>
        <taxon>Viridiplantae</taxon>
        <taxon>Streptophyta</taxon>
        <taxon>Embryophyta</taxon>
        <taxon>Tracheophyta</taxon>
        <taxon>Spermatophyta</taxon>
        <taxon>Magnoliopsida</taxon>
        <taxon>eudicotyledons</taxon>
        <taxon>Gunneridae</taxon>
        <taxon>Pentapetalae</taxon>
        <taxon>rosids</taxon>
        <taxon>malvids</taxon>
        <taxon>Malvales</taxon>
        <taxon>Malvaceae</taxon>
        <taxon>Malvoideae</taxon>
        <taxon>Gossypium</taxon>
    </lineage>
</organism>
<dbReference type="InterPro" id="IPR021102">
    <property type="entry name" value="PNGase_A"/>
</dbReference>